<organism evidence="3 4">
    <name type="scientific">Ornithobacterium rhinotracheale (strain ATCC 51463 / DSM 15997 / CCUG 23171 / CIP 104009 / LMG 9086)</name>
    <dbReference type="NCBI Taxonomy" id="867902"/>
    <lineage>
        <taxon>Bacteria</taxon>
        <taxon>Pseudomonadati</taxon>
        <taxon>Bacteroidota</taxon>
        <taxon>Flavobacteriia</taxon>
        <taxon>Flavobacteriales</taxon>
        <taxon>Weeksellaceae</taxon>
        <taxon>Ornithobacterium</taxon>
    </lineage>
</organism>
<evidence type="ECO:0000256" key="1">
    <source>
        <dbReference type="PROSITE-ProRule" id="PRU00339"/>
    </source>
</evidence>
<keyword evidence="4" id="KW-1185">Reference proteome</keyword>
<dbReference type="HOGENOM" id="CLU_007706_1_0_10"/>
<dbReference type="STRING" id="867902.Ornrh_0698"/>
<dbReference type="SMART" id="SM00028">
    <property type="entry name" value="TPR"/>
    <property type="match status" value="5"/>
</dbReference>
<feature type="region of interest" description="Disordered" evidence="2">
    <location>
        <begin position="737"/>
        <end position="782"/>
    </location>
</feature>
<dbReference type="GeneID" id="71569001"/>
<evidence type="ECO:0000313" key="4">
    <source>
        <dbReference type="Proteomes" id="UP000006051"/>
    </source>
</evidence>
<dbReference type="SUPFAM" id="SSF48452">
    <property type="entry name" value="TPR-like"/>
    <property type="match status" value="1"/>
</dbReference>
<dbReference type="Proteomes" id="UP000006051">
    <property type="component" value="Chromosome"/>
</dbReference>
<dbReference type="AlphaFoldDB" id="I3ZYW2"/>
<protein>
    <submittedName>
        <fullName evidence="3">Protein involved in gliding motility SprE</fullName>
    </submittedName>
</protein>
<dbReference type="InterPro" id="IPR011990">
    <property type="entry name" value="TPR-like_helical_dom_sf"/>
</dbReference>
<sequence>MLKRIIPLFCIILILSCSTRKDSFKNRTYHKTTAWFNTLFNGQQAIDNRLNEAKQSHQDNYFEILKVSPYGEFNLNDEAEDVTYEKNQGIGIFGRLRAGEILNNENSTREGYAKAEEKALKAIANHSMNINGKERNKLIARAYLMLGEARYFQGKTFQALEALEQVKQMGFQKFIPWAEYYSALAQIQGGNDYVAAKILNKLYENNDLKKPIKALVAQQSAELFYKNDNYKNAIEALDKAIKYTKNKKQKARLYFIQGQILTKDKNYALANEKFSQVYKLKPGFEMEARAIVAKALNFQAKDHNAQEYLSSLKKYARIGNYEKYFNEFWYAMGNIEQKIDSLNLAKKDYLQALKLPMSSPEYRAETYAALAGLYLQKSDYVYANAYYDSAVSVIPQSKRKEELSELSKNLNEVMNLHYLVMRNDSILNVASLPKKDQEEFFAHYIETLKKKDAERNKEDEIHAAEFKTQRKIKAFDASFTEKAGNKFYFYSESAKSNGENEFKRLWGNISLRDNWRNSTTSGDALAEKKAALTGQTETKNPRRYEVAFYLEQIPNKDSLSTLKLSRDTAQLKLGVAYADLLNNPKLGTETLEMLLSTPPKKDSVKTEAYFQLYRINVKENPTISQKYKDIILNQYPNTLYAQYIKNPAISLDQDNSEAAKSAYLEAYNLFEQKEYAKVVSLSDQAIQDFAREPLAPKFSLLKALAQYHLGEKDLYLAELNNIISKYKDTEEAKRAQSLLNIGKPKKDKEEPTEDNLDETEEEPEPETSPEKQMPGQGISIFG</sequence>
<dbReference type="GeneID" id="97257418"/>
<feature type="compositionally biased region" description="Acidic residues" evidence="2">
    <location>
        <begin position="750"/>
        <end position="767"/>
    </location>
</feature>
<dbReference type="RefSeq" id="WP_014790505.1">
    <property type="nucleotide sequence ID" value="NC_018016.1"/>
</dbReference>
<dbReference type="Gene3D" id="1.25.40.10">
    <property type="entry name" value="Tetratricopeptide repeat domain"/>
    <property type="match status" value="3"/>
</dbReference>
<dbReference type="InterPro" id="IPR019734">
    <property type="entry name" value="TPR_rpt"/>
</dbReference>
<dbReference type="EMBL" id="CP003283">
    <property type="protein sequence ID" value="AFL96896.1"/>
    <property type="molecule type" value="Genomic_DNA"/>
</dbReference>
<name>I3ZYW2_ORNRL</name>
<feature type="repeat" description="TPR" evidence="1">
    <location>
        <begin position="364"/>
        <end position="397"/>
    </location>
</feature>
<gene>
    <name evidence="3" type="ordered locus">Ornrh_0698</name>
</gene>
<feature type="repeat" description="TPR" evidence="1">
    <location>
        <begin position="251"/>
        <end position="284"/>
    </location>
</feature>
<keyword evidence="1" id="KW-0802">TPR repeat</keyword>
<dbReference type="PROSITE" id="PS51257">
    <property type="entry name" value="PROKAR_LIPOPROTEIN"/>
    <property type="match status" value="1"/>
</dbReference>
<evidence type="ECO:0000313" key="3">
    <source>
        <dbReference type="EMBL" id="AFL96896.1"/>
    </source>
</evidence>
<proteinExistence type="predicted"/>
<dbReference type="PROSITE" id="PS50005">
    <property type="entry name" value="TPR"/>
    <property type="match status" value="2"/>
</dbReference>
<evidence type="ECO:0000256" key="2">
    <source>
        <dbReference type="SAM" id="MobiDB-lite"/>
    </source>
</evidence>
<accession>I3ZYW2</accession>
<dbReference type="KEGG" id="orh:Ornrh_0698"/>
<dbReference type="eggNOG" id="COG0457">
    <property type="taxonomic scope" value="Bacteria"/>
</dbReference>
<reference evidence="3 4" key="1">
    <citation type="submission" date="2012-06" db="EMBL/GenBank/DDBJ databases">
        <title>The complete genome of Ornithobacterium rhinotracheale DSM 15997.</title>
        <authorList>
            <consortium name="US DOE Joint Genome Institute (JGI-PGF)"/>
            <person name="Lucas S."/>
            <person name="Copeland A."/>
            <person name="Lapidus A."/>
            <person name="Goodwin L."/>
            <person name="Pitluck S."/>
            <person name="Peters L."/>
            <person name="Mikhailova N."/>
            <person name="Teshima H."/>
            <person name="Kyrpides N."/>
            <person name="Mavromatis K."/>
            <person name="Pagani I."/>
            <person name="Ivanova N."/>
            <person name="Ovchinnikova G."/>
            <person name="Zeytun A."/>
            <person name="Detter J.C."/>
            <person name="Han C."/>
            <person name="Land M."/>
            <person name="Hauser L."/>
            <person name="Markowitz V."/>
            <person name="Cheng J.-F."/>
            <person name="Hugenholtz P."/>
            <person name="Woyke T."/>
            <person name="Wu D."/>
            <person name="Lang E."/>
            <person name="Kopitz M."/>
            <person name="Brambilla E."/>
            <person name="Klenk H.-P."/>
            <person name="Eisen J.A."/>
        </authorList>
    </citation>
    <scope>NUCLEOTIDE SEQUENCE [LARGE SCALE GENOMIC DNA]</scope>
    <source>
        <strain evidence="4">ATCC 51463 / DSM 15997 / CCUG 23171 / LMG 9086</strain>
    </source>
</reference>